<protein>
    <recommendedName>
        <fullName evidence="1">Conserved oligomeric Golgi complex subunit 4 C-terminal domain-containing protein</fullName>
    </recommendedName>
</protein>
<dbReference type="PANTHER" id="PTHR24016">
    <property type="entry name" value="CONSERVED OLIGOMERIC GOLGI COMPLEX SUBUNIT 4"/>
    <property type="match status" value="1"/>
</dbReference>
<dbReference type="GO" id="GO:0017119">
    <property type="term" value="C:Golgi transport complex"/>
    <property type="evidence" value="ECO:0007669"/>
    <property type="project" value="TreeGrafter"/>
</dbReference>
<dbReference type="GO" id="GO:0006890">
    <property type="term" value="P:retrograde vesicle-mediated transport, Golgi to endoplasmic reticulum"/>
    <property type="evidence" value="ECO:0007669"/>
    <property type="project" value="TreeGrafter"/>
</dbReference>
<sequence length="74" mass="8781">MTYLTNATSLPIRDKFQRLTQIATLLSLEKLKEINDYWDPTSSKITWRLTPSEVRQILNLRTDFRNDDIRALKL</sequence>
<dbReference type="GO" id="GO:0007030">
    <property type="term" value="P:Golgi organization"/>
    <property type="evidence" value="ECO:0007669"/>
    <property type="project" value="TreeGrafter"/>
</dbReference>
<dbReference type="Pfam" id="PF20662">
    <property type="entry name" value="COG4_C"/>
    <property type="match status" value="1"/>
</dbReference>
<dbReference type="AlphaFoldDB" id="A0A8S3JCL7"/>
<dbReference type="InterPro" id="IPR048684">
    <property type="entry name" value="COG4_C"/>
</dbReference>
<reference evidence="2" key="1">
    <citation type="submission" date="2021-02" db="EMBL/GenBank/DDBJ databases">
        <authorList>
            <person name="Nowell W R."/>
        </authorList>
    </citation>
    <scope>NUCLEOTIDE SEQUENCE</scope>
</reference>
<feature type="domain" description="Conserved oligomeric Golgi complex subunit 4 C-terminal" evidence="1">
    <location>
        <begin position="2"/>
        <end position="56"/>
    </location>
</feature>
<dbReference type="Gene3D" id="1.20.58.1970">
    <property type="match status" value="1"/>
</dbReference>
<proteinExistence type="predicted"/>
<accession>A0A8S3JCL7</accession>
<dbReference type="Proteomes" id="UP000681720">
    <property type="component" value="Unassembled WGS sequence"/>
</dbReference>
<organism evidence="2 3">
    <name type="scientific">Rotaria magnacalcarata</name>
    <dbReference type="NCBI Taxonomy" id="392030"/>
    <lineage>
        <taxon>Eukaryota</taxon>
        <taxon>Metazoa</taxon>
        <taxon>Spiralia</taxon>
        <taxon>Gnathifera</taxon>
        <taxon>Rotifera</taxon>
        <taxon>Eurotatoria</taxon>
        <taxon>Bdelloidea</taxon>
        <taxon>Philodinida</taxon>
        <taxon>Philodinidae</taxon>
        <taxon>Rotaria</taxon>
    </lineage>
</organism>
<evidence type="ECO:0000313" key="2">
    <source>
        <dbReference type="EMBL" id="CAF5216416.1"/>
    </source>
</evidence>
<dbReference type="PANTHER" id="PTHR24016:SF0">
    <property type="entry name" value="CONSERVED OLIGOMERIC GOLGI COMPLEX SUBUNIT 4"/>
    <property type="match status" value="1"/>
</dbReference>
<gene>
    <name evidence="2" type="ORF">GIL414_LOCUS81866</name>
</gene>
<evidence type="ECO:0000313" key="3">
    <source>
        <dbReference type="Proteomes" id="UP000681720"/>
    </source>
</evidence>
<evidence type="ECO:0000259" key="1">
    <source>
        <dbReference type="Pfam" id="PF20662"/>
    </source>
</evidence>
<dbReference type="EMBL" id="CAJOBJ010358599">
    <property type="protein sequence ID" value="CAF5216416.1"/>
    <property type="molecule type" value="Genomic_DNA"/>
</dbReference>
<comment type="caution">
    <text evidence="2">The sequence shown here is derived from an EMBL/GenBank/DDBJ whole genome shotgun (WGS) entry which is preliminary data.</text>
</comment>
<dbReference type="InterPro" id="IPR048682">
    <property type="entry name" value="COG4"/>
</dbReference>
<name>A0A8S3JCL7_9BILA</name>